<dbReference type="OrthoDB" id="8145047at2"/>
<evidence type="ECO:0000313" key="2">
    <source>
        <dbReference type="Proteomes" id="UP000219439"/>
    </source>
</evidence>
<name>A0A285PEF8_9HYPH</name>
<dbReference type="AlphaFoldDB" id="A0A285PEF8"/>
<dbReference type="EMBL" id="OBEL01000003">
    <property type="protein sequence ID" value="SNZ20109.1"/>
    <property type="molecule type" value="Genomic_DNA"/>
</dbReference>
<proteinExistence type="predicted"/>
<dbReference type="RefSeq" id="WP_097154452.1">
    <property type="nucleotide sequence ID" value="NZ_OBEL01000003.1"/>
</dbReference>
<sequence length="521" mass="59944">MALGQVSQNKAEPERFVEVIGHVEPGTEEAFWRDRIFSKPSKKKQARKHWYRSLALSFLARLPGRQSKLAQWIKSLTIYSFVDILNLVTDRVRVGSHYSERVWEVSFHNFFLVSARQGICGYSELALETSLAKHLSSSVSGYVDPEKQLRIRCMVSNAFNKEQLDEVHFYLGSGVHAPLRGEKPIGWLRFYPNPTEQPANFTEPLFLDGAQAAIFNGQSMLYFGLDGKKDPVFLNFEEAELAGHYQIWIAGRTELEAEEIVAPPQVEPLSNERASLIFKRPNESITKSLPADIDARWNVSFIGLKHSSNKVCRMDMSLDGRPSRLYYRRPAVSHVAITQLAFSRTELANGELESQITKFWFDFDGYKRLIFSAMQKRRYSLSWTFSTNRHLAFDWHANRRYHWSASWNRDHHGDHFLEVLQDPDDPNMIRIKRSNNQPFGYLTLPTQPEKLLFFDDLQTEAGFHLDWLDHAGAVQIGNEVLGLGKAFHLYGPTIGPVSMDMLDKHQTLRLGPFVIERWPPN</sequence>
<evidence type="ECO:0000313" key="1">
    <source>
        <dbReference type="EMBL" id="SNZ20109.1"/>
    </source>
</evidence>
<dbReference type="Proteomes" id="UP000219439">
    <property type="component" value="Unassembled WGS sequence"/>
</dbReference>
<organism evidence="1 2">
    <name type="scientific">Cohaesibacter gelatinilyticus</name>
    <dbReference type="NCBI Taxonomy" id="372072"/>
    <lineage>
        <taxon>Bacteria</taxon>
        <taxon>Pseudomonadati</taxon>
        <taxon>Pseudomonadota</taxon>
        <taxon>Alphaproteobacteria</taxon>
        <taxon>Hyphomicrobiales</taxon>
        <taxon>Cohaesibacteraceae</taxon>
    </lineage>
</organism>
<reference evidence="1 2" key="1">
    <citation type="submission" date="2017-09" db="EMBL/GenBank/DDBJ databases">
        <authorList>
            <person name="Ehlers B."/>
            <person name="Leendertz F.H."/>
        </authorList>
    </citation>
    <scope>NUCLEOTIDE SEQUENCE [LARGE SCALE GENOMIC DNA]</scope>
    <source>
        <strain evidence="1 2">DSM 18289</strain>
    </source>
</reference>
<protein>
    <submittedName>
        <fullName evidence="1">Uncharacterized protein</fullName>
    </submittedName>
</protein>
<accession>A0A285PEF8</accession>
<gene>
    <name evidence="1" type="ORF">SAMN06265368_3210</name>
</gene>
<keyword evidence="2" id="KW-1185">Reference proteome</keyword>